<name>A0A426XGM6_ENSVE</name>
<gene>
    <name evidence="2" type="ORF">B296_00014649</name>
</gene>
<feature type="compositionally biased region" description="Low complexity" evidence="1">
    <location>
        <begin position="17"/>
        <end position="27"/>
    </location>
</feature>
<proteinExistence type="predicted"/>
<reference evidence="2 3" key="1">
    <citation type="journal article" date="2014" name="Agronomy (Basel)">
        <title>A Draft Genome Sequence for Ensete ventricosum, the Drought-Tolerant Tree Against Hunger.</title>
        <authorList>
            <person name="Harrison J."/>
            <person name="Moore K.A."/>
            <person name="Paszkiewicz K."/>
            <person name="Jones T."/>
            <person name="Grant M."/>
            <person name="Ambacheew D."/>
            <person name="Muzemil S."/>
            <person name="Studholme D.J."/>
        </authorList>
    </citation>
    <scope>NUCLEOTIDE SEQUENCE [LARGE SCALE GENOMIC DNA]</scope>
</reference>
<feature type="region of interest" description="Disordered" evidence="1">
    <location>
        <begin position="80"/>
        <end position="107"/>
    </location>
</feature>
<evidence type="ECO:0000313" key="3">
    <source>
        <dbReference type="Proteomes" id="UP000287651"/>
    </source>
</evidence>
<feature type="compositionally biased region" description="Basic residues" evidence="1">
    <location>
        <begin position="83"/>
        <end position="95"/>
    </location>
</feature>
<sequence>MQGWPPTTKPRPRPPARGRLAAARANPQGRPTARTRGGDHPQGHQPTRAVANRGDSCEQKRHPRAQLLAAQRLQGAVLAGRSVARRHSYLQRGTRKGLPPAGAAAPATRVAAPWQDGYRWAKAAAAYAGAAATTHRGQEG</sequence>
<accession>A0A426XGM6</accession>
<comment type="caution">
    <text evidence="2">The sequence shown here is derived from an EMBL/GenBank/DDBJ whole genome shotgun (WGS) entry which is preliminary data.</text>
</comment>
<dbReference type="Proteomes" id="UP000287651">
    <property type="component" value="Unassembled WGS sequence"/>
</dbReference>
<evidence type="ECO:0000313" key="2">
    <source>
        <dbReference type="EMBL" id="RRT38639.1"/>
    </source>
</evidence>
<dbReference type="AlphaFoldDB" id="A0A426XGM6"/>
<feature type="region of interest" description="Disordered" evidence="1">
    <location>
        <begin position="1"/>
        <end position="63"/>
    </location>
</feature>
<organism evidence="2 3">
    <name type="scientific">Ensete ventricosum</name>
    <name type="common">Abyssinian banana</name>
    <name type="synonym">Musa ensete</name>
    <dbReference type="NCBI Taxonomy" id="4639"/>
    <lineage>
        <taxon>Eukaryota</taxon>
        <taxon>Viridiplantae</taxon>
        <taxon>Streptophyta</taxon>
        <taxon>Embryophyta</taxon>
        <taxon>Tracheophyta</taxon>
        <taxon>Spermatophyta</taxon>
        <taxon>Magnoliopsida</taxon>
        <taxon>Liliopsida</taxon>
        <taxon>Zingiberales</taxon>
        <taxon>Musaceae</taxon>
        <taxon>Ensete</taxon>
    </lineage>
</organism>
<dbReference type="EMBL" id="AMZH03021004">
    <property type="protein sequence ID" value="RRT38639.1"/>
    <property type="molecule type" value="Genomic_DNA"/>
</dbReference>
<protein>
    <submittedName>
        <fullName evidence="2">Uncharacterized protein</fullName>
    </submittedName>
</protein>
<evidence type="ECO:0000256" key="1">
    <source>
        <dbReference type="SAM" id="MobiDB-lite"/>
    </source>
</evidence>